<comment type="caution">
    <text evidence="4">The sequence shown here is derived from an EMBL/GenBank/DDBJ whole genome shotgun (WGS) entry which is preliminary data.</text>
</comment>
<dbReference type="InterPro" id="IPR029063">
    <property type="entry name" value="SAM-dependent_MTases_sf"/>
</dbReference>
<reference evidence="4" key="1">
    <citation type="submission" date="2021-02" db="EMBL/GenBank/DDBJ databases">
        <authorList>
            <person name="Nowell W R."/>
        </authorList>
    </citation>
    <scope>NUCLEOTIDE SEQUENCE</scope>
</reference>
<dbReference type="EMBL" id="CAJNOU010003767">
    <property type="protein sequence ID" value="CAF1408752.1"/>
    <property type="molecule type" value="Genomic_DNA"/>
</dbReference>
<dbReference type="Gene3D" id="3.40.50.150">
    <property type="entry name" value="Vaccinia Virus protein VP39"/>
    <property type="match status" value="1"/>
</dbReference>
<feature type="non-terminal residue" evidence="4">
    <location>
        <position position="1"/>
    </location>
</feature>
<gene>
    <name evidence="4" type="ORF">SEV965_LOCUS31766</name>
</gene>
<proteinExistence type="predicted"/>
<organism evidence="4 5">
    <name type="scientific">Rotaria sordida</name>
    <dbReference type="NCBI Taxonomy" id="392033"/>
    <lineage>
        <taxon>Eukaryota</taxon>
        <taxon>Metazoa</taxon>
        <taxon>Spiralia</taxon>
        <taxon>Gnathifera</taxon>
        <taxon>Rotifera</taxon>
        <taxon>Eurotatoria</taxon>
        <taxon>Bdelloidea</taxon>
        <taxon>Philodinida</taxon>
        <taxon>Philodinidae</taxon>
        <taxon>Rotaria</taxon>
    </lineage>
</organism>
<name>A0A815LL13_9BILA</name>
<dbReference type="SUPFAM" id="SSF53335">
    <property type="entry name" value="S-adenosyl-L-methionine-dependent methyltransferases"/>
    <property type="match status" value="1"/>
</dbReference>
<dbReference type="PANTHER" id="PTHR43861">
    <property type="entry name" value="TRANS-ACONITATE 2-METHYLTRANSFERASE-RELATED"/>
    <property type="match status" value="1"/>
</dbReference>
<evidence type="ECO:0000256" key="1">
    <source>
        <dbReference type="ARBA" id="ARBA00022603"/>
    </source>
</evidence>
<dbReference type="CDD" id="cd02440">
    <property type="entry name" value="AdoMet_MTases"/>
    <property type="match status" value="1"/>
</dbReference>
<evidence type="ECO:0000259" key="3">
    <source>
        <dbReference type="Pfam" id="PF13649"/>
    </source>
</evidence>
<feature type="domain" description="Methyltransferase" evidence="3">
    <location>
        <begin position="43"/>
        <end position="125"/>
    </location>
</feature>
<evidence type="ECO:0000313" key="5">
    <source>
        <dbReference type="Proteomes" id="UP000663889"/>
    </source>
</evidence>
<dbReference type="GO" id="GO:0008168">
    <property type="term" value="F:methyltransferase activity"/>
    <property type="evidence" value="ECO:0007669"/>
    <property type="project" value="UniProtKB-KW"/>
</dbReference>
<dbReference type="InterPro" id="IPR041698">
    <property type="entry name" value="Methyltransf_25"/>
</dbReference>
<dbReference type="GO" id="GO:0032259">
    <property type="term" value="P:methylation"/>
    <property type="evidence" value="ECO:0007669"/>
    <property type="project" value="UniProtKB-KW"/>
</dbReference>
<dbReference type="PANTHER" id="PTHR43861:SF1">
    <property type="entry name" value="TRANS-ACONITATE 2-METHYLTRANSFERASE"/>
    <property type="match status" value="1"/>
</dbReference>
<protein>
    <recommendedName>
        <fullName evidence="3">Methyltransferase domain-containing protein</fullName>
    </recommendedName>
</protein>
<evidence type="ECO:0000256" key="2">
    <source>
        <dbReference type="ARBA" id="ARBA00022679"/>
    </source>
</evidence>
<sequence length="240" mass="27353">SSLARSIGITIFGGTFEDKLFVLAELETLGVIKMLEKFCRAGKLKEQLGASEVVGIDISQAMIDIARSKERERPFGIIYEVADAQVLTPPSVKYDVVTAFYLLNFARTSEELERMVRVISEQLADGQTFFGVITNVCGSEATYNNEKHRKYAFMRETNLSNWPLHNGAEVEYTHFNDQQNTSFSYITYYLSPQTYEQEFKRAGFTYFKWVPLESDPKVEDRAFYDDFINYAPAIGIVASK</sequence>
<dbReference type="Proteomes" id="UP000663889">
    <property type="component" value="Unassembled WGS sequence"/>
</dbReference>
<dbReference type="Pfam" id="PF13649">
    <property type="entry name" value="Methyltransf_25"/>
    <property type="match status" value="1"/>
</dbReference>
<evidence type="ECO:0000313" key="4">
    <source>
        <dbReference type="EMBL" id="CAF1408752.1"/>
    </source>
</evidence>
<dbReference type="AlphaFoldDB" id="A0A815LL13"/>
<keyword evidence="1" id="KW-0489">Methyltransferase</keyword>
<keyword evidence="2" id="KW-0808">Transferase</keyword>
<accession>A0A815LL13</accession>